<dbReference type="GeneID" id="55495169"/>
<name>A0A0N7LR50_9RHOB</name>
<dbReference type="EMBL" id="CYPU01000071">
    <property type="protein sequence ID" value="CUH49836.1"/>
    <property type="molecule type" value="Genomic_DNA"/>
</dbReference>
<protein>
    <submittedName>
        <fullName evidence="5">Capsular polysaccharide biosynthesis protein</fullName>
    </submittedName>
</protein>
<dbReference type="OrthoDB" id="7210452at2"/>
<evidence type="ECO:0000256" key="2">
    <source>
        <dbReference type="ARBA" id="ARBA00022679"/>
    </source>
</evidence>
<evidence type="ECO:0000313" key="5">
    <source>
        <dbReference type="EMBL" id="CUH49836.1"/>
    </source>
</evidence>
<dbReference type="Pfam" id="PF04577">
    <property type="entry name" value="Glyco_transf_61"/>
    <property type="match status" value="1"/>
</dbReference>
<dbReference type="InterPro" id="IPR007657">
    <property type="entry name" value="Glycosyltransferase_61"/>
</dbReference>
<accession>A0A0N7LR50</accession>
<feature type="domain" description="Glycosyltransferase 61 catalytic" evidence="4">
    <location>
        <begin position="291"/>
        <end position="475"/>
    </location>
</feature>
<dbReference type="Proteomes" id="UP000050783">
    <property type="component" value="Unassembled WGS sequence"/>
</dbReference>
<evidence type="ECO:0000313" key="6">
    <source>
        <dbReference type="Proteomes" id="UP000050783"/>
    </source>
</evidence>
<gene>
    <name evidence="5" type="ORF">RUA4292_04036</name>
</gene>
<dbReference type="RefSeq" id="WP_158507073.1">
    <property type="nucleotide sequence ID" value="NZ_CYPU01000071.1"/>
</dbReference>
<keyword evidence="1" id="KW-0328">Glycosyltransferase</keyword>
<dbReference type="AlphaFoldDB" id="A0A0N7LR50"/>
<sequence>MRKLKNKIRQLLGNKKNSGDSEFQSKVFDAEWYTQMYPEVAGSNLNPLLHYYEIGADKGYDPSPFFSTNWYNKKYQDVALAGMNPLIHYEKYGYKESRWPSAEFDPDFYNSNYLKDGSAENPLVHYIHFGHRNGHITQMRILQADQASKLQTFAVASNLHGRAHLSGDFSPLTATLSYLKDLESACVTKLPIFSAIEEEWKRESNFPSRLNFACIEECEIIPGSAMLFPKEGCVVNEEIARLLGKADGSSLVKNWQTTVVNKNRVTVQCLNVLTPVVREGIHLFKEYEQNFFHFVLELGVKLSFIEDNLNIASSVPLLVSDDLPDSIYQIIERLKASDRPVLRLKRNALYRVNKLYYFSDIAQIVDCYHREPTDEDCFFPRTQVLKLVEKLKADVVNENPKERKIYLKRGSTYRALTNETSIIDVLLKEGFEVVDTNSLSFQAQVDLFHTASTIIGPTGAAFTNLLWCRKRTNVLILYPRHPFSNTSFWNRIAEIKGLNLAFLNGRRTGKVTGEHSMHDDFAIDPDELIKQLELM</sequence>
<keyword evidence="2" id="KW-0808">Transferase</keyword>
<proteinExistence type="predicted"/>
<dbReference type="InterPro" id="IPR049625">
    <property type="entry name" value="Glyco_transf_61_cat"/>
</dbReference>
<dbReference type="PANTHER" id="PTHR20961">
    <property type="entry name" value="GLYCOSYLTRANSFERASE"/>
    <property type="match status" value="1"/>
</dbReference>
<evidence type="ECO:0000256" key="3">
    <source>
        <dbReference type="ARBA" id="ARBA00023180"/>
    </source>
</evidence>
<reference evidence="5 6" key="1">
    <citation type="submission" date="2015-09" db="EMBL/GenBank/DDBJ databases">
        <authorList>
            <consortium name="Swine Surveillance"/>
        </authorList>
    </citation>
    <scope>NUCLEOTIDE SEQUENCE [LARGE SCALE GENOMIC DNA]</scope>
    <source>
        <strain evidence="5 6">CECT 4292</strain>
    </source>
</reference>
<keyword evidence="3" id="KW-0325">Glycoprotein</keyword>
<evidence type="ECO:0000259" key="4">
    <source>
        <dbReference type="Pfam" id="PF04577"/>
    </source>
</evidence>
<dbReference type="GO" id="GO:0016757">
    <property type="term" value="F:glycosyltransferase activity"/>
    <property type="evidence" value="ECO:0007669"/>
    <property type="project" value="UniProtKB-KW"/>
</dbReference>
<organism evidence="5 6">
    <name type="scientific">Ruegeria atlantica</name>
    <dbReference type="NCBI Taxonomy" id="81569"/>
    <lineage>
        <taxon>Bacteria</taxon>
        <taxon>Pseudomonadati</taxon>
        <taxon>Pseudomonadota</taxon>
        <taxon>Alphaproteobacteria</taxon>
        <taxon>Rhodobacterales</taxon>
        <taxon>Roseobacteraceae</taxon>
        <taxon>Ruegeria</taxon>
    </lineage>
</organism>
<evidence type="ECO:0000256" key="1">
    <source>
        <dbReference type="ARBA" id="ARBA00022676"/>
    </source>
</evidence>